<dbReference type="InterPro" id="IPR013108">
    <property type="entry name" value="Amidohydro_3"/>
</dbReference>
<dbReference type="Gene3D" id="3.20.20.140">
    <property type="entry name" value="Metal-dependent hydrolases"/>
    <property type="match status" value="2"/>
</dbReference>
<keyword evidence="4" id="KW-1185">Reference proteome</keyword>
<dbReference type="AlphaFoldDB" id="A0A0A7PD58"/>
<feature type="chain" id="PRO_5002031728" evidence="1">
    <location>
        <begin position="24"/>
        <end position="541"/>
    </location>
</feature>
<gene>
    <name evidence="3" type="ORF">SKP52_04810</name>
</gene>
<dbReference type="EC" id="3.5.1.-" evidence="3"/>
<keyword evidence="1" id="KW-0732">Signal</keyword>
<evidence type="ECO:0000313" key="3">
    <source>
        <dbReference type="EMBL" id="AJA07889.1"/>
    </source>
</evidence>
<evidence type="ECO:0000256" key="1">
    <source>
        <dbReference type="SAM" id="SignalP"/>
    </source>
</evidence>
<accession>A0A0A7PD58</accession>
<dbReference type="InterPro" id="IPR032466">
    <property type="entry name" value="Metal_Hydrolase"/>
</dbReference>
<dbReference type="InterPro" id="IPR011059">
    <property type="entry name" value="Metal-dep_hydrolase_composite"/>
</dbReference>
<dbReference type="OrthoDB" id="9766983at2"/>
<name>A0A0A7PD58_9SPHN</name>
<reference evidence="3 4" key="1">
    <citation type="journal article" date="2015" name="Int. J. Syst. Evol. Microbiol.">
        <title>Description of Sphingopyxis fribergensis sp. nov. - a soil bacterium with the ability to degrade styrene and phenylacetic acid.</title>
        <authorList>
            <person name="Oelschlagel M."/>
            <person name="Ruckert C."/>
            <person name="Kalinowski J."/>
            <person name="Schmidt G."/>
            <person name="Schlomann M."/>
            <person name="Tischler D."/>
        </authorList>
    </citation>
    <scope>NUCLEOTIDE SEQUENCE [LARGE SCALE GENOMIC DNA]</scope>
    <source>
        <strain evidence="3 4">Kp5.2</strain>
    </source>
</reference>
<dbReference type="STRING" id="1515612.SKP52_04810"/>
<dbReference type="GO" id="GO:0016812">
    <property type="term" value="F:hydrolase activity, acting on carbon-nitrogen (but not peptide) bonds, in cyclic amides"/>
    <property type="evidence" value="ECO:0007669"/>
    <property type="project" value="TreeGrafter"/>
</dbReference>
<dbReference type="Pfam" id="PF07969">
    <property type="entry name" value="Amidohydro_3"/>
    <property type="match status" value="1"/>
</dbReference>
<dbReference type="Proteomes" id="UP000030907">
    <property type="component" value="Chromosome"/>
</dbReference>
<evidence type="ECO:0000313" key="4">
    <source>
        <dbReference type="Proteomes" id="UP000030907"/>
    </source>
</evidence>
<evidence type="ECO:0000259" key="2">
    <source>
        <dbReference type="Pfam" id="PF07969"/>
    </source>
</evidence>
<dbReference type="SUPFAM" id="SSF51556">
    <property type="entry name" value="Metallo-dependent hydrolases"/>
    <property type="match status" value="1"/>
</dbReference>
<proteinExistence type="predicted"/>
<dbReference type="GO" id="GO:0005829">
    <property type="term" value="C:cytosol"/>
    <property type="evidence" value="ECO:0007669"/>
    <property type="project" value="TreeGrafter"/>
</dbReference>
<dbReference type="SUPFAM" id="SSF51338">
    <property type="entry name" value="Composite domain of metallo-dependent hydrolases"/>
    <property type="match status" value="1"/>
</dbReference>
<dbReference type="InterPro" id="IPR050378">
    <property type="entry name" value="Metallo-dep_Hydrolases_sf"/>
</dbReference>
<sequence>MTRPFALAFASLLLVGAAAPPPAAYDIVIRGGRVLDGAGNPWVTADVAIKDGRIARVGVIEGKGRQEIDASGRYVAPGFIDMLDQSGRVLPRDGSAANKLRMGVTTLIAGEGGTAVPASELAGYFSTLETQGIAVNFGTYYGAIQARVKVMGDSAGAPSEAQLSAMEDEVRTAMKAGAFGISSALIYSPASFQATADLARLAAIPGKCGGFYATHMRDESDKLLAAIDEAVAIGERSGAKVEIFHIKAAYAPLWGKLMPQAIARIEAARTRGVDIGANIYPYRAGGTGLDVTVPTHVFAKGREAAHAALRDPAVREQLKKELAAGPQADWSNLVHASGGWKNVVLANGQVEQYKRFNGQNFADIGKALGKDPADAAWDIWLAALPARASALYFMMDDKDIDLAMKQPWVSIGTDASAADSTVDPAVAGRPHPRSYGTFPRIIAEYVQARPVLTLPDAIRKMTGWPAQRLGLADRGLLRAGMRADIVVFDLAAIKDHATFEAPTAAPAGIDEVIVNGVVALAKGQPTGSRSGTVLRHTCPAV</sequence>
<dbReference type="PANTHER" id="PTHR11647:SF1">
    <property type="entry name" value="COLLAPSIN RESPONSE MEDIATOR PROTEIN"/>
    <property type="match status" value="1"/>
</dbReference>
<keyword evidence="3" id="KW-0378">Hydrolase</keyword>
<feature type="domain" description="Amidohydrolase 3" evidence="2">
    <location>
        <begin position="66"/>
        <end position="518"/>
    </location>
</feature>
<feature type="signal peptide" evidence="1">
    <location>
        <begin position="1"/>
        <end position="23"/>
    </location>
</feature>
<dbReference type="EMBL" id="CP009122">
    <property type="protein sequence ID" value="AJA07889.1"/>
    <property type="molecule type" value="Genomic_DNA"/>
</dbReference>
<dbReference type="HOGENOM" id="CLU_016107_2_1_5"/>
<organism evidence="3 4">
    <name type="scientific">Sphingopyxis fribergensis</name>
    <dbReference type="NCBI Taxonomy" id="1515612"/>
    <lineage>
        <taxon>Bacteria</taxon>
        <taxon>Pseudomonadati</taxon>
        <taxon>Pseudomonadota</taxon>
        <taxon>Alphaproteobacteria</taxon>
        <taxon>Sphingomonadales</taxon>
        <taxon>Sphingomonadaceae</taxon>
        <taxon>Sphingopyxis</taxon>
    </lineage>
</organism>
<protein>
    <submittedName>
        <fullName evidence="3">D-aminoacylase</fullName>
        <ecNumber evidence="3">3.5.1.-</ecNumber>
    </submittedName>
</protein>
<dbReference type="RefSeq" id="WP_039572313.1">
    <property type="nucleotide sequence ID" value="NZ_CP009122.1"/>
</dbReference>
<dbReference type="KEGG" id="sphk:SKP52_04810"/>
<dbReference type="Gene3D" id="2.30.40.10">
    <property type="entry name" value="Urease, subunit C, domain 1"/>
    <property type="match status" value="1"/>
</dbReference>
<dbReference type="PANTHER" id="PTHR11647">
    <property type="entry name" value="HYDRANTOINASE/DIHYDROPYRIMIDINASE FAMILY MEMBER"/>
    <property type="match status" value="1"/>
</dbReference>